<evidence type="ECO:0000256" key="5">
    <source>
        <dbReference type="ARBA" id="ARBA00023242"/>
    </source>
</evidence>
<accession>A0A8C2SYY5</accession>
<keyword evidence="10" id="KW-1185">Reference proteome</keyword>
<dbReference type="Pfam" id="PF00010">
    <property type="entry name" value="HLH"/>
    <property type="match status" value="1"/>
</dbReference>
<dbReference type="AlphaFoldDB" id="A0A8C2SYY5"/>
<dbReference type="Ensembl" id="ENSCJPT00005009427.1">
    <property type="protein sequence ID" value="ENSCJPP00005005909.1"/>
    <property type="gene ID" value="ENSCJPG00005005585.1"/>
</dbReference>
<sequence>MLLFGSVCWGGTAAANCHQHQVTAQSRGKAGDGERAGGRRVPGPAAPTPTPLPPSRHEQHHTASYSITRHHTASHSIARYHTASHGITRHHTASHGTARHHTASHGISRHHTASHGTARHHTAPHSIARHHTASYSTARPRTTRLVAHPHGPAADKAPGRHWAVQPTLRRCPHRAANGRTAMQSGRYKTGRCGAGSGAGPRSSAAGMAPSCRHGKGRAPRGGADGRGSGAERGGRGASADGAVCPRARKPLVEKKRRARINESLRELRQLLAGGEAKLENAEVLELTVRRVQAVLERRALEGGRLHREASERFAAGYIQCMHEVHTFVSGCPGIDGTTAAELLNHLLESMPLNEGGLRDLMADVLAESWPGGEAALPPAEAALGPVLPAPSAGDETCSDSDEAEAEPGRTPAHGLEAAQTRGVSPAGSNKSMWRPW</sequence>
<feature type="compositionally biased region" description="Basic residues" evidence="6">
    <location>
        <begin position="88"/>
        <end position="132"/>
    </location>
</feature>
<evidence type="ECO:0000256" key="6">
    <source>
        <dbReference type="SAM" id="MobiDB-lite"/>
    </source>
</evidence>
<feature type="region of interest" description="Disordered" evidence="6">
    <location>
        <begin position="88"/>
        <end position="139"/>
    </location>
</feature>
<dbReference type="InterPro" id="IPR036638">
    <property type="entry name" value="HLH_DNA-bd_sf"/>
</dbReference>
<keyword evidence="3" id="KW-0805">Transcription regulation</keyword>
<feature type="compositionally biased region" description="Polar residues" evidence="6">
    <location>
        <begin position="426"/>
        <end position="436"/>
    </location>
</feature>
<evidence type="ECO:0000256" key="3">
    <source>
        <dbReference type="ARBA" id="ARBA00023015"/>
    </source>
</evidence>
<dbReference type="Gene3D" id="4.10.280.10">
    <property type="entry name" value="Helix-loop-helix DNA-binding domain"/>
    <property type="match status" value="1"/>
</dbReference>
<keyword evidence="5" id="KW-0539">Nucleus</keyword>
<keyword evidence="4" id="KW-0804">Transcription</keyword>
<evidence type="ECO:0000313" key="10">
    <source>
        <dbReference type="Proteomes" id="UP000694412"/>
    </source>
</evidence>
<organism evidence="9 10">
    <name type="scientific">Coturnix japonica</name>
    <name type="common">Japanese quail</name>
    <name type="synonym">Coturnix coturnix japonica</name>
    <dbReference type="NCBI Taxonomy" id="93934"/>
    <lineage>
        <taxon>Eukaryota</taxon>
        <taxon>Metazoa</taxon>
        <taxon>Chordata</taxon>
        <taxon>Craniata</taxon>
        <taxon>Vertebrata</taxon>
        <taxon>Euteleostomi</taxon>
        <taxon>Archelosauria</taxon>
        <taxon>Archosauria</taxon>
        <taxon>Dinosauria</taxon>
        <taxon>Saurischia</taxon>
        <taxon>Theropoda</taxon>
        <taxon>Coelurosauria</taxon>
        <taxon>Aves</taxon>
        <taxon>Neognathae</taxon>
        <taxon>Galloanserae</taxon>
        <taxon>Galliformes</taxon>
        <taxon>Phasianidae</taxon>
        <taxon>Perdicinae</taxon>
        <taxon>Coturnix</taxon>
    </lineage>
</organism>
<feature type="domain" description="Orange" evidence="8">
    <location>
        <begin position="313"/>
        <end position="346"/>
    </location>
</feature>
<evidence type="ECO:0000313" key="9">
    <source>
        <dbReference type="Ensembl" id="ENSCJPP00005005909.1"/>
    </source>
</evidence>
<keyword evidence="2" id="KW-0678">Repressor</keyword>
<dbReference type="SUPFAM" id="SSF158457">
    <property type="entry name" value="Orange domain-like"/>
    <property type="match status" value="1"/>
</dbReference>
<protein>
    <submittedName>
        <fullName evidence="9">Hes family bHLH transcription factor 6</fullName>
    </submittedName>
</protein>
<gene>
    <name evidence="9" type="primary">HES6</name>
</gene>
<evidence type="ECO:0000256" key="1">
    <source>
        <dbReference type="ARBA" id="ARBA00004123"/>
    </source>
</evidence>
<dbReference type="InterPro" id="IPR050370">
    <property type="entry name" value="HES_HEY"/>
</dbReference>
<feature type="compositionally biased region" description="Low complexity" evidence="6">
    <location>
        <begin position="199"/>
        <end position="210"/>
    </location>
</feature>
<comment type="subcellular location">
    <subcellularLocation>
        <location evidence="1">Nucleus</location>
    </subcellularLocation>
</comment>
<proteinExistence type="predicted"/>
<reference evidence="9" key="3">
    <citation type="submission" date="2025-09" db="UniProtKB">
        <authorList>
            <consortium name="Ensembl"/>
        </authorList>
    </citation>
    <scope>IDENTIFICATION</scope>
</reference>
<feature type="compositionally biased region" description="Gly residues" evidence="6">
    <location>
        <begin position="222"/>
        <end position="231"/>
    </location>
</feature>
<feature type="region of interest" description="Disordered" evidence="6">
    <location>
        <begin position="19"/>
        <end position="74"/>
    </location>
</feature>
<evidence type="ECO:0000259" key="7">
    <source>
        <dbReference type="PROSITE" id="PS50888"/>
    </source>
</evidence>
<dbReference type="PROSITE" id="PS50888">
    <property type="entry name" value="BHLH"/>
    <property type="match status" value="1"/>
</dbReference>
<dbReference type="GO" id="GO:0003677">
    <property type="term" value="F:DNA binding"/>
    <property type="evidence" value="ECO:0007669"/>
    <property type="project" value="InterPro"/>
</dbReference>
<name>A0A8C2SYY5_COTJA</name>
<dbReference type="PROSITE" id="PS51054">
    <property type="entry name" value="ORANGE"/>
    <property type="match status" value="1"/>
</dbReference>
<dbReference type="GO" id="GO:0005634">
    <property type="term" value="C:nucleus"/>
    <property type="evidence" value="ECO:0007669"/>
    <property type="project" value="UniProtKB-SubCell"/>
</dbReference>
<feature type="compositionally biased region" description="Acidic residues" evidence="6">
    <location>
        <begin position="396"/>
        <end position="405"/>
    </location>
</feature>
<feature type="domain" description="BHLH" evidence="7">
    <location>
        <begin position="244"/>
        <end position="294"/>
    </location>
</feature>
<dbReference type="SUPFAM" id="SSF47459">
    <property type="entry name" value="HLH, helix-loop-helix DNA-binding domain"/>
    <property type="match status" value="1"/>
</dbReference>
<dbReference type="InterPro" id="IPR003650">
    <property type="entry name" value="Orange_dom"/>
</dbReference>
<dbReference type="GO" id="GO:0046983">
    <property type="term" value="F:protein dimerization activity"/>
    <property type="evidence" value="ECO:0007669"/>
    <property type="project" value="InterPro"/>
</dbReference>
<feature type="region of interest" description="Disordered" evidence="6">
    <location>
        <begin position="383"/>
        <end position="436"/>
    </location>
</feature>
<dbReference type="GO" id="GO:0006355">
    <property type="term" value="P:regulation of DNA-templated transcription"/>
    <property type="evidence" value="ECO:0007669"/>
    <property type="project" value="InterPro"/>
</dbReference>
<evidence type="ECO:0000256" key="2">
    <source>
        <dbReference type="ARBA" id="ARBA00022491"/>
    </source>
</evidence>
<dbReference type="InterPro" id="IPR011598">
    <property type="entry name" value="bHLH_dom"/>
</dbReference>
<reference evidence="9" key="2">
    <citation type="submission" date="2025-08" db="UniProtKB">
        <authorList>
            <consortium name="Ensembl"/>
        </authorList>
    </citation>
    <scope>IDENTIFICATION</scope>
</reference>
<feature type="compositionally biased region" description="Pro residues" evidence="6">
    <location>
        <begin position="44"/>
        <end position="54"/>
    </location>
</feature>
<evidence type="ECO:0000256" key="4">
    <source>
        <dbReference type="ARBA" id="ARBA00023163"/>
    </source>
</evidence>
<dbReference type="Proteomes" id="UP000694412">
    <property type="component" value="Chromosome 9"/>
</dbReference>
<feature type="region of interest" description="Disordered" evidence="6">
    <location>
        <begin position="192"/>
        <end position="242"/>
    </location>
</feature>
<dbReference type="PANTHER" id="PTHR10985">
    <property type="entry name" value="BASIC HELIX-LOOP-HELIX TRANSCRIPTION FACTOR, HES-RELATED"/>
    <property type="match status" value="1"/>
</dbReference>
<evidence type="ECO:0000259" key="8">
    <source>
        <dbReference type="PROSITE" id="PS51054"/>
    </source>
</evidence>
<dbReference type="Pfam" id="PF07527">
    <property type="entry name" value="Hairy_orange"/>
    <property type="match status" value="1"/>
</dbReference>
<dbReference type="SMART" id="SM00353">
    <property type="entry name" value="HLH"/>
    <property type="match status" value="1"/>
</dbReference>
<reference evidence="9" key="1">
    <citation type="submission" date="2015-11" db="EMBL/GenBank/DDBJ databases">
        <authorList>
            <consortium name="International Coturnix japonica Genome Analysis Consortium"/>
            <person name="Warren W."/>
            <person name="Burt D.W."/>
            <person name="Antin P.B."/>
            <person name="Lanford R."/>
            <person name="Gros J."/>
            <person name="Wilson R.K."/>
        </authorList>
    </citation>
    <scope>NUCLEOTIDE SEQUENCE [LARGE SCALE GENOMIC DNA]</scope>
</reference>
<dbReference type="GeneTree" id="ENSGT00940000161398"/>